<feature type="domain" description="Enoyl reductase (ER)" evidence="6">
    <location>
        <begin position="11"/>
        <end position="323"/>
    </location>
</feature>
<dbReference type="InterPro" id="IPR020843">
    <property type="entry name" value="ER"/>
</dbReference>
<dbReference type="CDD" id="cd05286">
    <property type="entry name" value="QOR2"/>
    <property type="match status" value="1"/>
</dbReference>
<dbReference type="SMART" id="SM00829">
    <property type="entry name" value="PKS_ER"/>
    <property type="match status" value="1"/>
</dbReference>
<evidence type="ECO:0000256" key="3">
    <source>
        <dbReference type="ARBA" id="ARBA00023002"/>
    </source>
</evidence>
<dbReference type="GO" id="GO:0008270">
    <property type="term" value="F:zinc ion binding"/>
    <property type="evidence" value="ECO:0007669"/>
    <property type="project" value="InterPro"/>
</dbReference>
<dbReference type="InterPro" id="IPR002364">
    <property type="entry name" value="Quin_OxRdtase/zeta-crystal_CS"/>
</dbReference>
<dbReference type="RefSeq" id="WP_039593433.1">
    <property type="nucleotide sequence ID" value="NZ_CP142104.1"/>
</dbReference>
<sequence>MAKRIQFSAHGGPEVLEYVEYQPGEPGPQQVRVSNKAIGLNFIDTYYRSGLYPPPALPSGLGAEGAGVVEAVGSQVTRFKVGDRVAYGSGPLGAYSDVHVLPEANLVHLPEAISFEQAAGVMLKGLTVQYLLRQTYELKGGETILFHAAAGGVGSLACQWAKALGVKLIGTVSSAEKAAIAKSHGAWEVIDYSKENVAQRVLELTDGKKVPVVYDGVGKDTWLTSLDCAAPRGLVVSFGNASGAVDGVNLGILSAKGSLYVTRPTLATYANNAENLQRMADELFGMIASGKLTVDINQRFPLAEAAKAHTELSARRTTGSTILLP</sequence>
<gene>
    <name evidence="7" type="ORF">JZ00_22610</name>
</gene>
<comment type="catalytic activity">
    <reaction evidence="5">
        <text>2 a quinone + NADPH + H(+) = 2 a 1,4-benzosemiquinone + NADP(+)</text>
        <dbReference type="Rhea" id="RHEA:14269"/>
        <dbReference type="ChEBI" id="CHEBI:15378"/>
        <dbReference type="ChEBI" id="CHEBI:57783"/>
        <dbReference type="ChEBI" id="CHEBI:58349"/>
        <dbReference type="ChEBI" id="CHEBI:132124"/>
        <dbReference type="ChEBI" id="CHEBI:134225"/>
        <dbReference type="EC" id="1.6.5.5"/>
    </reaction>
</comment>
<dbReference type="InterPro" id="IPR036291">
    <property type="entry name" value="NAD(P)-bd_dom_sf"/>
</dbReference>
<comment type="similarity">
    <text evidence="1">Belongs to the zinc-containing alcohol dehydrogenase family. Quinone oxidoreductase subfamily.</text>
</comment>
<dbReference type="SUPFAM" id="SSF51735">
    <property type="entry name" value="NAD(P)-binding Rossmann-fold domains"/>
    <property type="match status" value="1"/>
</dbReference>
<evidence type="ECO:0000259" key="6">
    <source>
        <dbReference type="SMART" id="SM00829"/>
    </source>
</evidence>
<dbReference type="GO" id="GO:0035925">
    <property type="term" value="F:mRNA 3'-UTR AU-rich region binding"/>
    <property type="evidence" value="ECO:0007669"/>
    <property type="project" value="TreeGrafter"/>
</dbReference>
<comment type="caution">
    <text evidence="7">The sequence shown here is derived from an EMBL/GenBank/DDBJ whole genome shotgun (WGS) entry which is preliminary data.</text>
</comment>
<dbReference type="SUPFAM" id="SSF50129">
    <property type="entry name" value="GroES-like"/>
    <property type="match status" value="1"/>
</dbReference>
<dbReference type="EC" id="1.6.5.5" evidence="4"/>
<dbReference type="EMBL" id="JQGJ01000017">
    <property type="protein sequence ID" value="KHK62563.1"/>
    <property type="molecule type" value="Genomic_DNA"/>
</dbReference>
<dbReference type="FunFam" id="3.40.50.720:FF:000053">
    <property type="entry name" value="Quinone oxidoreductase 1"/>
    <property type="match status" value="1"/>
</dbReference>
<dbReference type="PANTHER" id="PTHR48106:SF13">
    <property type="entry name" value="QUINONE OXIDOREDUCTASE-RELATED"/>
    <property type="match status" value="1"/>
</dbReference>
<dbReference type="GO" id="GO:0003960">
    <property type="term" value="F:quinone reductase (NADPH) activity"/>
    <property type="evidence" value="ECO:0007669"/>
    <property type="project" value="UniProtKB-EC"/>
</dbReference>
<name>A0A0B1YZY3_9PSED</name>
<evidence type="ECO:0000256" key="2">
    <source>
        <dbReference type="ARBA" id="ARBA00022857"/>
    </source>
</evidence>
<evidence type="ECO:0000256" key="4">
    <source>
        <dbReference type="ARBA" id="ARBA00038919"/>
    </source>
</evidence>
<accession>A0A0B1YZY3</accession>
<dbReference type="GO" id="GO:0070402">
    <property type="term" value="F:NADPH binding"/>
    <property type="evidence" value="ECO:0007669"/>
    <property type="project" value="TreeGrafter"/>
</dbReference>
<dbReference type="Pfam" id="PF00107">
    <property type="entry name" value="ADH_zinc_N"/>
    <property type="match status" value="1"/>
</dbReference>
<evidence type="ECO:0000256" key="5">
    <source>
        <dbReference type="ARBA" id="ARBA00048980"/>
    </source>
</evidence>
<dbReference type="GO" id="GO:0005829">
    <property type="term" value="C:cytosol"/>
    <property type="evidence" value="ECO:0007669"/>
    <property type="project" value="TreeGrafter"/>
</dbReference>
<dbReference type="Gene3D" id="3.40.50.720">
    <property type="entry name" value="NAD(P)-binding Rossmann-like Domain"/>
    <property type="match status" value="1"/>
</dbReference>
<reference evidence="8" key="1">
    <citation type="submission" date="2015-03" db="EMBL/GenBank/DDBJ databases">
        <title>Pseudomonas frederiksbergensis hydrocarbon degrader.</title>
        <authorList>
            <person name="Brown L.M."/>
            <person name="Ruiz O.N."/>
            <person name="Mueller S."/>
            <person name="Gunasekera T.S."/>
        </authorList>
    </citation>
    <scope>NUCLEOTIDE SEQUENCE [LARGE SCALE GENOMIC DNA]</scope>
    <source>
        <strain evidence="8">SI8</strain>
    </source>
</reference>
<dbReference type="InterPro" id="IPR013154">
    <property type="entry name" value="ADH-like_N"/>
</dbReference>
<evidence type="ECO:0000256" key="1">
    <source>
        <dbReference type="ARBA" id="ARBA00010371"/>
    </source>
</evidence>
<dbReference type="InterPro" id="IPR013149">
    <property type="entry name" value="ADH-like_C"/>
</dbReference>
<dbReference type="InterPro" id="IPR011032">
    <property type="entry name" value="GroES-like_sf"/>
</dbReference>
<keyword evidence="3" id="KW-0560">Oxidoreductase</keyword>
<evidence type="ECO:0000313" key="8">
    <source>
        <dbReference type="Proteomes" id="UP000030949"/>
    </source>
</evidence>
<protein>
    <recommendedName>
        <fullName evidence="4">NADPH:quinone reductase</fullName>
        <ecNumber evidence="4">1.6.5.5</ecNumber>
    </recommendedName>
</protein>
<dbReference type="Pfam" id="PF08240">
    <property type="entry name" value="ADH_N"/>
    <property type="match status" value="1"/>
</dbReference>
<dbReference type="OrthoDB" id="9805883at2"/>
<keyword evidence="2" id="KW-0521">NADP</keyword>
<dbReference type="PROSITE" id="PS01162">
    <property type="entry name" value="QOR_ZETA_CRYSTAL"/>
    <property type="match status" value="1"/>
</dbReference>
<dbReference type="Proteomes" id="UP000030949">
    <property type="component" value="Unassembled WGS sequence"/>
</dbReference>
<proteinExistence type="inferred from homology"/>
<dbReference type="InterPro" id="IPR047618">
    <property type="entry name" value="QOR-like"/>
</dbReference>
<evidence type="ECO:0000313" key="7">
    <source>
        <dbReference type="EMBL" id="KHK62563.1"/>
    </source>
</evidence>
<organism evidence="7 8">
    <name type="scientific">Pseudomonas frederiksbergensis</name>
    <dbReference type="NCBI Taxonomy" id="104087"/>
    <lineage>
        <taxon>Bacteria</taxon>
        <taxon>Pseudomonadati</taxon>
        <taxon>Pseudomonadota</taxon>
        <taxon>Gammaproteobacteria</taxon>
        <taxon>Pseudomonadales</taxon>
        <taxon>Pseudomonadaceae</taxon>
        <taxon>Pseudomonas</taxon>
    </lineage>
</organism>
<dbReference type="NCBIfam" id="NF008024">
    <property type="entry name" value="PRK10754.1"/>
    <property type="match status" value="1"/>
</dbReference>
<dbReference type="AlphaFoldDB" id="A0A0B1YZY3"/>
<dbReference type="PANTHER" id="PTHR48106">
    <property type="entry name" value="QUINONE OXIDOREDUCTASE PIG3-RELATED"/>
    <property type="match status" value="1"/>
</dbReference>
<dbReference type="Gene3D" id="3.90.180.10">
    <property type="entry name" value="Medium-chain alcohol dehydrogenases, catalytic domain"/>
    <property type="match status" value="1"/>
</dbReference>